<feature type="region of interest" description="Disordered" evidence="3">
    <location>
        <begin position="42"/>
        <end position="70"/>
    </location>
</feature>
<feature type="region of interest" description="Disordered" evidence="3">
    <location>
        <begin position="104"/>
        <end position="138"/>
    </location>
</feature>
<dbReference type="STRING" id="401625.A0A0P1BG93"/>
<dbReference type="Pfam" id="PF08423">
    <property type="entry name" value="Rad51"/>
    <property type="match status" value="1"/>
</dbReference>
<evidence type="ECO:0000313" key="5">
    <source>
        <dbReference type="EMBL" id="CEH15006.1"/>
    </source>
</evidence>
<reference evidence="5 6" key="1">
    <citation type="submission" date="2014-09" db="EMBL/GenBank/DDBJ databases">
        <authorList>
            <person name="Magalhaes I.L.F."/>
            <person name="Oliveira U."/>
            <person name="Santos F.R."/>
            <person name="Vidigal T.H.D.A."/>
            <person name="Brescovit A.D."/>
            <person name="Santos A.J."/>
        </authorList>
    </citation>
    <scope>NUCLEOTIDE SEQUENCE [LARGE SCALE GENOMIC DNA]</scope>
</reference>
<dbReference type="AlphaFoldDB" id="A0A0P1BG93"/>
<dbReference type="GO" id="GO:0140664">
    <property type="term" value="F:ATP-dependent DNA damage sensor activity"/>
    <property type="evidence" value="ECO:0007669"/>
    <property type="project" value="InterPro"/>
</dbReference>
<dbReference type="GO" id="GO:0042148">
    <property type="term" value="P:DNA strand invasion"/>
    <property type="evidence" value="ECO:0007669"/>
    <property type="project" value="TreeGrafter"/>
</dbReference>
<proteinExistence type="predicted"/>
<feature type="region of interest" description="Disordered" evidence="3">
    <location>
        <begin position="241"/>
        <end position="276"/>
    </location>
</feature>
<evidence type="ECO:0000256" key="2">
    <source>
        <dbReference type="ARBA" id="ARBA00022840"/>
    </source>
</evidence>
<dbReference type="SUPFAM" id="SSF52540">
    <property type="entry name" value="P-loop containing nucleoside triphosphate hydrolases"/>
    <property type="match status" value="1"/>
</dbReference>
<dbReference type="GO" id="GO:0005524">
    <property type="term" value="F:ATP binding"/>
    <property type="evidence" value="ECO:0007669"/>
    <property type="project" value="UniProtKB-KW"/>
</dbReference>
<feature type="compositionally biased region" description="Low complexity" evidence="3">
    <location>
        <begin position="45"/>
        <end position="70"/>
    </location>
</feature>
<dbReference type="OrthoDB" id="1861185at2759"/>
<dbReference type="PANTHER" id="PTHR22942:SF66">
    <property type="entry name" value="RE19845P"/>
    <property type="match status" value="1"/>
</dbReference>
<keyword evidence="1" id="KW-0547">Nucleotide-binding</keyword>
<dbReference type="GO" id="GO:0003690">
    <property type="term" value="F:double-stranded DNA binding"/>
    <property type="evidence" value="ECO:0007669"/>
    <property type="project" value="TreeGrafter"/>
</dbReference>
<dbReference type="PROSITE" id="PS50162">
    <property type="entry name" value="RECA_2"/>
    <property type="match status" value="1"/>
</dbReference>
<dbReference type="GO" id="GO:0000730">
    <property type="term" value="P:DNA recombinase assembly"/>
    <property type="evidence" value="ECO:0007669"/>
    <property type="project" value="TreeGrafter"/>
</dbReference>
<sequence>MFPLHLSDLPLPPTYYSALQRAGYELETELLLTPLSQVQSKLKHASSGGRRSTAGARVGSSSSSGKPLSARQIESIVNEAAHHLAPKSRTCAAVLRSEGHEWEHANRAGESEQASSEVGTQEQSRSTAARRGLEGDRLSVGDDTLDDLLGGGVRCGMLTEVVGESSSGKTQLLLQLAAATALGPPDESGEADPWALSGGVAIMTPNGRAGAYAIVKRLSEIGDALVRRSLRRRAYRATKRRRYDSLDSPGDSRGSISSSKAPETSQTPVEPTDAMLHGNDALSASAASASKGMRDIVTRARTLIELTDQLKRVALLGTRTPSFPQRALTSDFHIFAPAAGIAVVVSNHVMDAFEKEREIALSLHLTRVFWLHLAG</sequence>
<evidence type="ECO:0000256" key="3">
    <source>
        <dbReference type="SAM" id="MobiDB-lite"/>
    </source>
</evidence>
<keyword evidence="2" id="KW-0067">ATP-binding</keyword>
<dbReference type="Proteomes" id="UP000054845">
    <property type="component" value="Unassembled WGS sequence"/>
</dbReference>
<feature type="compositionally biased region" description="Polar residues" evidence="3">
    <location>
        <begin position="112"/>
        <end position="127"/>
    </location>
</feature>
<dbReference type="EMBL" id="CCYA01000252">
    <property type="protein sequence ID" value="CEH15006.1"/>
    <property type="molecule type" value="Genomic_DNA"/>
</dbReference>
<dbReference type="GO" id="GO:0003697">
    <property type="term" value="F:single-stranded DNA binding"/>
    <property type="evidence" value="ECO:0007669"/>
    <property type="project" value="TreeGrafter"/>
</dbReference>
<dbReference type="InterPro" id="IPR027417">
    <property type="entry name" value="P-loop_NTPase"/>
</dbReference>
<evidence type="ECO:0000259" key="4">
    <source>
        <dbReference type="PROSITE" id="PS50162"/>
    </source>
</evidence>
<dbReference type="GO" id="GO:0000150">
    <property type="term" value="F:DNA strand exchange activity"/>
    <property type="evidence" value="ECO:0007669"/>
    <property type="project" value="TreeGrafter"/>
</dbReference>
<protein>
    <submittedName>
        <fullName evidence="5">DNA repair protein RHP57</fullName>
    </submittedName>
</protein>
<dbReference type="GO" id="GO:0061982">
    <property type="term" value="P:meiosis I cell cycle process"/>
    <property type="evidence" value="ECO:0007669"/>
    <property type="project" value="UniProtKB-ARBA"/>
</dbReference>
<organism evidence="5 6">
    <name type="scientific">Ceraceosorus bombacis</name>
    <dbReference type="NCBI Taxonomy" id="401625"/>
    <lineage>
        <taxon>Eukaryota</taxon>
        <taxon>Fungi</taxon>
        <taxon>Dikarya</taxon>
        <taxon>Basidiomycota</taxon>
        <taxon>Ustilaginomycotina</taxon>
        <taxon>Exobasidiomycetes</taxon>
        <taxon>Ceraceosorales</taxon>
        <taxon>Ceraceosoraceae</taxon>
        <taxon>Ceraceosorus</taxon>
    </lineage>
</organism>
<dbReference type="PANTHER" id="PTHR22942">
    <property type="entry name" value="RECA/RAD51/RADA DNA STRAND-PAIRING FAMILY MEMBER"/>
    <property type="match status" value="1"/>
</dbReference>
<dbReference type="InterPro" id="IPR020588">
    <property type="entry name" value="RecA_ATP-bd"/>
</dbReference>
<name>A0A0P1BG93_9BASI</name>
<feature type="compositionally biased region" description="Low complexity" evidence="3">
    <location>
        <begin position="247"/>
        <end position="259"/>
    </location>
</feature>
<accession>A0A0P1BG93</accession>
<keyword evidence="6" id="KW-1185">Reference proteome</keyword>
<feature type="compositionally biased region" description="Polar residues" evidence="3">
    <location>
        <begin position="260"/>
        <end position="269"/>
    </location>
</feature>
<evidence type="ECO:0000256" key="1">
    <source>
        <dbReference type="ARBA" id="ARBA00022741"/>
    </source>
</evidence>
<feature type="domain" description="RecA family profile 1" evidence="4">
    <location>
        <begin position="134"/>
        <end position="184"/>
    </location>
</feature>
<dbReference type="InterPro" id="IPR013632">
    <property type="entry name" value="Rad51_C"/>
</dbReference>
<dbReference type="Gene3D" id="3.40.50.300">
    <property type="entry name" value="P-loop containing nucleotide triphosphate hydrolases"/>
    <property type="match status" value="1"/>
</dbReference>
<evidence type="ECO:0000313" key="6">
    <source>
        <dbReference type="Proteomes" id="UP000054845"/>
    </source>
</evidence>
<dbReference type="GO" id="GO:0006312">
    <property type="term" value="P:mitotic recombination"/>
    <property type="evidence" value="ECO:0007669"/>
    <property type="project" value="TreeGrafter"/>
</dbReference>